<gene>
    <name evidence="2" type="ORF">IQ215_00070</name>
</gene>
<dbReference type="RefSeq" id="WP_193799287.1">
    <property type="nucleotide sequence ID" value="NZ_JADEWC010000001.1"/>
</dbReference>
<dbReference type="EMBL" id="JADEWC010000001">
    <property type="protein sequence ID" value="MBE9221082.1"/>
    <property type="molecule type" value="Genomic_DNA"/>
</dbReference>
<evidence type="ECO:0000313" key="2">
    <source>
        <dbReference type="EMBL" id="MBE9221082.1"/>
    </source>
</evidence>
<evidence type="ECO:0000259" key="1">
    <source>
        <dbReference type="Pfam" id="PF18480"/>
    </source>
</evidence>
<proteinExistence type="predicted"/>
<sequence>MIILLDENLLSKKLKQPFLNQGYEVYNINDMGWRGLKDKEIINLAENHPFDVFITADKNLPYQQNLSNSSLKVIVLNTSSTNPKHILPLIQKVSGLINDVALGVVLIDDTENITKFEFQ</sequence>
<comment type="caution">
    <text evidence="2">The sequence shown here is derived from an EMBL/GenBank/DDBJ whole genome shotgun (WGS) entry which is preliminary data.</text>
</comment>
<keyword evidence="3" id="KW-1185">Reference proteome</keyword>
<protein>
    <submittedName>
        <fullName evidence="2">DUF5615 family PIN-like protein</fullName>
    </submittedName>
</protein>
<feature type="domain" description="DUF5615" evidence="1">
    <location>
        <begin position="1"/>
        <end position="96"/>
    </location>
</feature>
<accession>A0ABR9UZK4</accession>
<evidence type="ECO:0000313" key="3">
    <source>
        <dbReference type="Proteomes" id="UP000654604"/>
    </source>
</evidence>
<dbReference type="InterPro" id="IPR041049">
    <property type="entry name" value="DUF5615"/>
</dbReference>
<reference evidence="2 3" key="1">
    <citation type="submission" date="2020-10" db="EMBL/GenBank/DDBJ databases">
        <authorList>
            <person name="Castelo-Branco R."/>
            <person name="Eusebio N."/>
            <person name="Adriana R."/>
            <person name="Vieira A."/>
            <person name="Brugerolle De Fraissinette N."/>
            <person name="Rezende De Castro R."/>
            <person name="Schneider M.P."/>
            <person name="Vasconcelos V."/>
            <person name="Leao P.N."/>
        </authorList>
    </citation>
    <scope>NUCLEOTIDE SEQUENCE [LARGE SCALE GENOMIC DNA]</scope>
    <source>
        <strain evidence="2 3">LEGE 03274</strain>
    </source>
</reference>
<name>A0ABR9UZK4_9CHRO</name>
<organism evidence="2 3">
    <name type="scientific">Cyanobacterium stanieri LEGE 03274</name>
    <dbReference type="NCBI Taxonomy" id="1828756"/>
    <lineage>
        <taxon>Bacteria</taxon>
        <taxon>Bacillati</taxon>
        <taxon>Cyanobacteriota</taxon>
        <taxon>Cyanophyceae</taxon>
        <taxon>Oscillatoriophycideae</taxon>
        <taxon>Chroococcales</taxon>
        <taxon>Geminocystaceae</taxon>
        <taxon>Cyanobacterium</taxon>
    </lineage>
</organism>
<dbReference type="Pfam" id="PF18480">
    <property type="entry name" value="DUF5615"/>
    <property type="match status" value="1"/>
</dbReference>
<dbReference type="Proteomes" id="UP000654604">
    <property type="component" value="Unassembled WGS sequence"/>
</dbReference>